<evidence type="ECO:0000313" key="6">
    <source>
        <dbReference type="Proteomes" id="UP000196710"/>
    </source>
</evidence>
<dbReference type="Proteomes" id="UP000596035">
    <property type="component" value="Chromosome"/>
</dbReference>
<sequence length="301" mass="33796">MNSNDLLRALSVPQGPVDVVLDTDTYNEIDDQFALSYLMRSPELHTKAIYAAPFFNENSSGPEDGMLKSYDEIFKVLKLLGERAEVYKGSPAYLPDEHTPVVSPAAEDLCRRAKEYRPERPLYVVAIGAITNIASAILMDRSITDRIVVAWLGGHGLDFHDTKEFNLIQDVAAARVVMGSGAPFVQLPCYGVVSAFSTSRPELEYWLKGKNPLADYLCRNTIEAAESYAAGTAWSRIIWDVTAVAWLLNRDDRFMLSRLQPVSLPAYDGQYERCPTAHLMRYVYQINRDALLTDLFKKLTD</sequence>
<feature type="domain" description="Inosine/uridine-preferring nucleoside hydrolase" evidence="3">
    <location>
        <begin position="19"/>
        <end position="250"/>
    </location>
</feature>
<accession>A0A1Z2XSA3</accession>
<dbReference type="Pfam" id="PF01156">
    <property type="entry name" value="IU_nuc_hydro"/>
    <property type="match status" value="1"/>
</dbReference>
<keyword evidence="2" id="KW-0326">Glycosidase</keyword>
<reference evidence="5 7" key="3">
    <citation type="submission" date="2020-11" db="EMBL/GenBank/DDBJ databases">
        <title>Closed and high quality bacterial genomes of the OMM12 community.</title>
        <authorList>
            <person name="Marbouty M."/>
            <person name="Lamy-Besnier Q."/>
            <person name="Debarbieux L."/>
            <person name="Koszul R."/>
        </authorList>
    </citation>
    <scope>NUCLEOTIDE SEQUENCE [LARGE SCALE GENOMIC DNA]</scope>
    <source>
        <strain evidence="5 7">KB18</strain>
    </source>
</reference>
<dbReference type="InterPro" id="IPR036452">
    <property type="entry name" value="Ribo_hydro-like"/>
</dbReference>
<dbReference type="EMBL" id="CP065321">
    <property type="protein sequence ID" value="QQR30611.1"/>
    <property type="molecule type" value="Genomic_DNA"/>
</dbReference>
<evidence type="ECO:0000256" key="2">
    <source>
        <dbReference type="ARBA" id="ARBA00023295"/>
    </source>
</evidence>
<dbReference type="SUPFAM" id="SSF53590">
    <property type="entry name" value="Nucleoside hydrolase"/>
    <property type="match status" value="1"/>
</dbReference>
<keyword evidence="1 5" id="KW-0378">Hydrolase</keyword>
<evidence type="ECO:0000259" key="3">
    <source>
        <dbReference type="Pfam" id="PF01156"/>
    </source>
</evidence>
<dbReference type="PANTHER" id="PTHR12304:SF4">
    <property type="entry name" value="URIDINE NUCLEOSIDASE"/>
    <property type="match status" value="1"/>
</dbReference>
<dbReference type="AlphaFoldDB" id="A0A1Z2XSA3"/>
<dbReference type="InterPro" id="IPR001910">
    <property type="entry name" value="Inosine/uridine_hydrolase_dom"/>
</dbReference>
<name>A0A1Z2XSA3_9FIRM</name>
<dbReference type="InterPro" id="IPR023186">
    <property type="entry name" value="IUNH"/>
</dbReference>
<reference evidence="6" key="2">
    <citation type="submission" date="2017-05" db="EMBL/GenBank/DDBJ databases">
        <title>Improved OligoMM genomes.</title>
        <authorList>
            <person name="Garzetti D."/>
        </authorList>
    </citation>
    <scope>NUCLEOTIDE SEQUENCE [LARGE SCALE GENOMIC DNA]</scope>
    <source>
        <strain evidence="6">KB18</strain>
    </source>
</reference>
<dbReference type="Gene3D" id="3.90.245.10">
    <property type="entry name" value="Ribonucleoside hydrolase-like"/>
    <property type="match status" value="1"/>
</dbReference>
<dbReference type="GO" id="GO:0008477">
    <property type="term" value="F:purine nucleosidase activity"/>
    <property type="evidence" value="ECO:0007669"/>
    <property type="project" value="TreeGrafter"/>
</dbReference>
<gene>
    <name evidence="4" type="ORF">ADH66_12180</name>
    <name evidence="5" type="ORF">I5Q82_02490</name>
</gene>
<evidence type="ECO:0000256" key="1">
    <source>
        <dbReference type="ARBA" id="ARBA00022801"/>
    </source>
</evidence>
<evidence type="ECO:0000313" key="5">
    <source>
        <dbReference type="EMBL" id="QQR30611.1"/>
    </source>
</evidence>
<dbReference type="EMBL" id="CP021422">
    <property type="protein sequence ID" value="ASB41346.1"/>
    <property type="molecule type" value="Genomic_DNA"/>
</dbReference>
<reference evidence="4" key="1">
    <citation type="journal article" date="2017" name="Genome Announc.">
        <title>High-Quality Whole-Genome Sequences of the Oligo-Mouse-Microbiota Bacterial Community.</title>
        <authorList>
            <person name="Garzetti D."/>
            <person name="Brugiroux S."/>
            <person name="Bunk B."/>
            <person name="Pukall R."/>
            <person name="McCoy K.D."/>
            <person name="Macpherson A.J."/>
            <person name="Stecher B."/>
        </authorList>
    </citation>
    <scope>NUCLEOTIDE SEQUENCE</scope>
    <source>
        <strain evidence="4">KB18</strain>
    </source>
</reference>
<dbReference type="Proteomes" id="UP000196710">
    <property type="component" value="Chromosome"/>
</dbReference>
<evidence type="ECO:0000313" key="4">
    <source>
        <dbReference type="EMBL" id="ASB41346.1"/>
    </source>
</evidence>
<dbReference type="KEGG" id="amur:ADH66_12180"/>
<protein>
    <submittedName>
        <fullName evidence="5">Nucleoside hydrolase</fullName>
    </submittedName>
</protein>
<evidence type="ECO:0000313" key="7">
    <source>
        <dbReference type="Proteomes" id="UP000596035"/>
    </source>
</evidence>
<dbReference type="GO" id="GO:0006152">
    <property type="term" value="P:purine nucleoside catabolic process"/>
    <property type="evidence" value="ECO:0007669"/>
    <property type="project" value="TreeGrafter"/>
</dbReference>
<dbReference type="RefSeq" id="WP_066540325.1">
    <property type="nucleotide sequence ID" value="NZ_CP021422.1"/>
</dbReference>
<dbReference type="PANTHER" id="PTHR12304">
    <property type="entry name" value="INOSINE-URIDINE PREFERRING NUCLEOSIDE HYDROLASE"/>
    <property type="match status" value="1"/>
</dbReference>
<dbReference type="GO" id="GO:0005829">
    <property type="term" value="C:cytosol"/>
    <property type="evidence" value="ECO:0007669"/>
    <property type="project" value="TreeGrafter"/>
</dbReference>
<organism evidence="5 7">
    <name type="scientific">Acutalibacter muris</name>
    <dbReference type="NCBI Taxonomy" id="1796620"/>
    <lineage>
        <taxon>Bacteria</taxon>
        <taxon>Bacillati</taxon>
        <taxon>Bacillota</taxon>
        <taxon>Clostridia</taxon>
        <taxon>Eubacteriales</taxon>
        <taxon>Acutalibacteraceae</taxon>
        <taxon>Acutalibacter</taxon>
    </lineage>
</organism>
<keyword evidence="6" id="KW-1185">Reference proteome</keyword>
<proteinExistence type="predicted"/>